<dbReference type="EMBL" id="GL378400">
    <property type="protein sequence ID" value="EFJ41155.1"/>
    <property type="molecule type" value="Genomic_DNA"/>
</dbReference>
<organism evidence="2">
    <name type="scientific">Volvox carteri f. nagariensis</name>
    <dbReference type="NCBI Taxonomy" id="3068"/>
    <lineage>
        <taxon>Eukaryota</taxon>
        <taxon>Viridiplantae</taxon>
        <taxon>Chlorophyta</taxon>
        <taxon>core chlorophytes</taxon>
        <taxon>Chlorophyceae</taxon>
        <taxon>CS clade</taxon>
        <taxon>Chlamydomonadales</taxon>
        <taxon>Volvocaceae</taxon>
        <taxon>Volvox</taxon>
    </lineage>
</organism>
<proteinExistence type="predicted"/>
<dbReference type="AlphaFoldDB" id="D8UGP1"/>
<evidence type="ECO:0000313" key="2">
    <source>
        <dbReference type="Proteomes" id="UP000001058"/>
    </source>
</evidence>
<dbReference type="Proteomes" id="UP000001058">
    <property type="component" value="Unassembled WGS sequence"/>
</dbReference>
<gene>
    <name evidence="1" type="ORF">VOLCADRAFT_107822</name>
</gene>
<name>D8UGP1_VOLCA</name>
<dbReference type="KEGG" id="vcn:VOLCADRAFT_107822"/>
<protein>
    <submittedName>
        <fullName evidence="1">Uncharacterized protein</fullName>
    </submittedName>
</protein>
<keyword evidence="2" id="KW-1185">Reference proteome</keyword>
<dbReference type="RefSeq" id="XP_002957827.1">
    <property type="nucleotide sequence ID" value="XM_002957781.1"/>
</dbReference>
<dbReference type="InParanoid" id="D8UGP1"/>
<dbReference type="STRING" id="3068.D8UGP1"/>
<sequence>MQSPSGIKPGHMQPACSLGRRDRPMIATVAGPSDCGVHTTILLPASWTSLSQALNSETGKAHVALLYIPTEPPVLWATSADSGQQKGSSDPAFKVVGAPIKQVLRLTSCNERPSAALGYSPSTKKGAPAPIVAVGFEGNPAKTVAETQSVGIYFVYLGALNPIITRVTLLVVPRGGTAKVAVPIFVATTDPAPAYNCPGLTYFTFSASFLASRSSALTAAGFSTATVVGAQFDFNGTPVDTIDRLAVVAAVGLILA</sequence>
<evidence type="ECO:0000313" key="1">
    <source>
        <dbReference type="EMBL" id="EFJ41155.1"/>
    </source>
</evidence>
<reference evidence="1 2" key="1">
    <citation type="journal article" date="2010" name="Science">
        <title>Genomic analysis of organismal complexity in the multicellular green alga Volvox carteri.</title>
        <authorList>
            <person name="Prochnik S.E."/>
            <person name="Umen J."/>
            <person name="Nedelcu A.M."/>
            <person name="Hallmann A."/>
            <person name="Miller S.M."/>
            <person name="Nishii I."/>
            <person name="Ferris P."/>
            <person name="Kuo A."/>
            <person name="Mitros T."/>
            <person name="Fritz-Laylin L.K."/>
            <person name="Hellsten U."/>
            <person name="Chapman J."/>
            <person name="Simakov O."/>
            <person name="Rensing S.A."/>
            <person name="Terry A."/>
            <person name="Pangilinan J."/>
            <person name="Kapitonov V."/>
            <person name="Jurka J."/>
            <person name="Salamov A."/>
            <person name="Shapiro H."/>
            <person name="Schmutz J."/>
            <person name="Grimwood J."/>
            <person name="Lindquist E."/>
            <person name="Lucas S."/>
            <person name="Grigoriev I.V."/>
            <person name="Schmitt R."/>
            <person name="Kirk D."/>
            <person name="Rokhsar D.S."/>
        </authorList>
    </citation>
    <scope>NUCLEOTIDE SEQUENCE [LARGE SCALE GENOMIC DNA]</scope>
    <source>
        <strain evidence="2">f. Nagariensis / Eve</strain>
    </source>
</reference>
<accession>D8UGP1</accession>
<dbReference type="OrthoDB" id="545028at2759"/>
<dbReference type="GeneID" id="9622903"/>